<feature type="signal peptide" evidence="5">
    <location>
        <begin position="1"/>
        <end position="22"/>
    </location>
</feature>
<name>A0A2P7VJX5_9BACL</name>
<sequence>MQMRKRVRLLTVSFLVATAMLAGCTSNSGQTPPTNGPAPEHAEQQEVPVKAELNAELTVALEAEATSLDPWNSTDSNTLHILSTMFEGLLTRNENGEVVPVLATDYQLNADATTLTFHLRKGILFHDGTVFDANVVKKNLDYVRNKENGMARASFFGFIKEVTVVDPYTITVTANVPNSAMVAYMAHPSASFKSQKELQKKIDDPKYNMDRNPVGTGPYQFHEWKNGQFVKVAAFDDYWDKEKPAKLAAILFKPVMEASTRVNMLKAGEVDIVTSLPTLDARMIGEDANLDVYSGPSLNMIYVGMNTKLDKYKDKRVRQAMNYAINKEQLISQVADGYGTAADSPLSPLVKGYAKQQSYLYNADKAKQLLTEAGYPDGFAATLWTRNSTEFVAIAENIKMQLQAVGIKVEVQAYESGTLFEMLDAGEGTDLYIGRWGAGTAEADWGMRPNFASDRIPPNYNNSGFYQNQQVDQLLNEALKATDNSMAQQKYAEAQKVIMDEAPWIFLYVPDVVIAKRKNVVDVGVTLDTVRLHAAYKQ</sequence>
<dbReference type="OrthoDB" id="9796817at2"/>
<dbReference type="GO" id="GO:1904680">
    <property type="term" value="F:peptide transmembrane transporter activity"/>
    <property type="evidence" value="ECO:0007669"/>
    <property type="project" value="TreeGrafter"/>
</dbReference>
<feature type="chain" id="PRO_5039200132" evidence="5">
    <location>
        <begin position="23"/>
        <end position="538"/>
    </location>
</feature>
<dbReference type="EMBL" id="PXZM01000003">
    <property type="protein sequence ID" value="PSJ99506.1"/>
    <property type="molecule type" value="Genomic_DNA"/>
</dbReference>
<evidence type="ECO:0000256" key="1">
    <source>
        <dbReference type="ARBA" id="ARBA00005695"/>
    </source>
</evidence>
<dbReference type="GO" id="GO:0043190">
    <property type="term" value="C:ATP-binding cassette (ABC) transporter complex"/>
    <property type="evidence" value="ECO:0007669"/>
    <property type="project" value="InterPro"/>
</dbReference>
<dbReference type="CDD" id="cd08499">
    <property type="entry name" value="PBP2_Ylib_like"/>
    <property type="match status" value="1"/>
</dbReference>
<keyword evidence="2" id="KW-0813">Transport</keyword>
<evidence type="ECO:0000313" key="8">
    <source>
        <dbReference type="Proteomes" id="UP000240419"/>
    </source>
</evidence>
<dbReference type="PROSITE" id="PS51257">
    <property type="entry name" value="PROKAR_LIPOPROTEIN"/>
    <property type="match status" value="1"/>
</dbReference>
<dbReference type="Gene3D" id="3.40.190.10">
    <property type="entry name" value="Periplasmic binding protein-like II"/>
    <property type="match status" value="1"/>
</dbReference>
<dbReference type="AlphaFoldDB" id="A0A2P7VJX5"/>
<protein>
    <submittedName>
        <fullName evidence="7">Glutathione ABC transporter substrate-binding protein</fullName>
    </submittedName>
</protein>
<feature type="region of interest" description="Disordered" evidence="4">
    <location>
        <begin position="26"/>
        <end position="45"/>
    </location>
</feature>
<dbReference type="GO" id="GO:0015833">
    <property type="term" value="P:peptide transport"/>
    <property type="evidence" value="ECO:0007669"/>
    <property type="project" value="TreeGrafter"/>
</dbReference>
<evidence type="ECO:0000256" key="5">
    <source>
        <dbReference type="SAM" id="SignalP"/>
    </source>
</evidence>
<dbReference type="GO" id="GO:0042597">
    <property type="term" value="C:periplasmic space"/>
    <property type="evidence" value="ECO:0007669"/>
    <property type="project" value="UniProtKB-ARBA"/>
</dbReference>
<gene>
    <name evidence="7" type="ORF">C7R93_02145</name>
</gene>
<feature type="domain" description="Solute-binding protein family 5" evidence="6">
    <location>
        <begin position="97"/>
        <end position="454"/>
    </location>
</feature>
<evidence type="ECO:0000256" key="4">
    <source>
        <dbReference type="SAM" id="MobiDB-lite"/>
    </source>
</evidence>
<dbReference type="PANTHER" id="PTHR30290">
    <property type="entry name" value="PERIPLASMIC BINDING COMPONENT OF ABC TRANSPORTER"/>
    <property type="match status" value="1"/>
</dbReference>
<dbReference type="Gene3D" id="3.10.105.10">
    <property type="entry name" value="Dipeptide-binding Protein, Domain 3"/>
    <property type="match status" value="1"/>
</dbReference>
<evidence type="ECO:0000313" key="7">
    <source>
        <dbReference type="EMBL" id="PSJ99506.1"/>
    </source>
</evidence>
<evidence type="ECO:0000259" key="6">
    <source>
        <dbReference type="Pfam" id="PF00496"/>
    </source>
</evidence>
<evidence type="ECO:0000256" key="2">
    <source>
        <dbReference type="ARBA" id="ARBA00022448"/>
    </source>
</evidence>
<dbReference type="PIRSF" id="PIRSF002741">
    <property type="entry name" value="MppA"/>
    <property type="match status" value="1"/>
</dbReference>
<evidence type="ECO:0000256" key="3">
    <source>
        <dbReference type="ARBA" id="ARBA00022729"/>
    </source>
</evidence>
<organism evidence="7 8">
    <name type="scientific">Brevibacillus fortis</name>
    <dbReference type="NCBI Taxonomy" id="2126352"/>
    <lineage>
        <taxon>Bacteria</taxon>
        <taxon>Bacillati</taxon>
        <taxon>Bacillota</taxon>
        <taxon>Bacilli</taxon>
        <taxon>Bacillales</taxon>
        <taxon>Paenibacillaceae</taxon>
        <taxon>Brevibacillus</taxon>
    </lineage>
</organism>
<comment type="caution">
    <text evidence="7">The sequence shown here is derived from an EMBL/GenBank/DDBJ whole genome shotgun (WGS) entry which is preliminary data.</text>
</comment>
<dbReference type="SUPFAM" id="SSF53850">
    <property type="entry name" value="Periplasmic binding protein-like II"/>
    <property type="match status" value="1"/>
</dbReference>
<dbReference type="Proteomes" id="UP000240419">
    <property type="component" value="Unassembled WGS sequence"/>
</dbReference>
<dbReference type="PANTHER" id="PTHR30290:SF9">
    <property type="entry name" value="OLIGOPEPTIDE-BINDING PROTEIN APPA"/>
    <property type="match status" value="1"/>
</dbReference>
<dbReference type="Pfam" id="PF00496">
    <property type="entry name" value="SBP_bac_5"/>
    <property type="match status" value="1"/>
</dbReference>
<comment type="similarity">
    <text evidence="1">Belongs to the bacterial solute-binding protein 5 family.</text>
</comment>
<dbReference type="InterPro" id="IPR030678">
    <property type="entry name" value="Peptide/Ni-bd"/>
</dbReference>
<keyword evidence="8" id="KW-1185">Reference proteome</keyword>
<keyword evidence="3 5" id="KW-0732">Signal</keyword>
<proteinExistence type="inferred from homology"/>
<reference evidence="7 8" key="1">
    <citation type="submission" date="2018-03" db="EMBL/GenBank/DDBJ databases">
        <title>Brevisbacillus phylogenomics.</title>
        <authorList>
            <person name="Dunlap C."/>
        </authorList>
    </citation>
    <scope>NUCLEOTIDE SEQUENCE [LARGE SCALE GENOMIC DNA]</scope>
    <source>
        <strain evidence="7 8">NRRL NRS-1210</strain>
    </source>
</reference>
<dbReference type="InterPro" id="IPR000914">
    <property type="entry name" value="SBP_5_dom"/>
</dbReference>
<dbReference type="Gene3D" id="3.90.76.10">
    <property type="entry name" value="Dipeptide-binding Protein, Domain 1"/>
    <property type="match status" value="1"/>
</dbReference>
<accession>A0A2P7VJX5</accession>
<dbReference type="InterPro" id="IPR039424">
    <property type="entry name" value="SBP_5"/>
</dbReference>